<dbReference type="GO" id="GO:0030145">
    <property type="term" value="F:manganese ion binding"/>
    <property type="evidence" value="ECO:0007669"/>
    <property type="project" value="UniProtKB-UniRule"/>
</dbReference>
<evidence type="ECO:0000313" key="13">
    <source>
        <dbReference type="Proteomes" id="UP000078596"/>
    </source>
</evidence>
<dbReference type="GO" id="GO:0009245">
    <property type="term" value="P:lipid A biosynthetic process"/>
    <property type="evidence" value="ECO:0007669"/>
    <property type="project" value="UniProtKB-UniRule"/>
</dbReference>
<keyword evidence="2 10" id="KW-0444">Lipid biosynthesis</keyword>
<dbReference type="EMBL" id="CP016027">
    <property type="protein sequence ID" value="ANJ66385.1"/>
    <property type="molecule type" value="Genomic_DNA"/>
</dbReference>
<feature type="binding site" evidence="10">
    <location>
        <position position="77"/>
    </location>
    <ligand>
        <name>Mn(2+)</name>
        <dbReference type="ChEBI" id="CHEBI:29035"/>
        <label>2</label>
    </ligand>
</feature>
<dbReference type="GO" id="GO:0005737">
    <property type="term" value="C:cytoplasm"/>
    <property type="evidence" value="ECO:0007669"/>
    <property type="project" value="InterPro"/>
</dbReference>
<dbReference type="RefSeq" id="WP_066098336.1">
    <property type="nucleotide sequence ID" value="NZ_CP016027.1"/>
</dbReference>
<keyword evidence="8 10" id="KW-0472">Membrane</keyword>
<accession>A0A191ZEU8</accession>
<feature type="binding site" evidence="10">
    <location>
        <position position="158"/>
    </location>
    <ligand>
        <name>substrate</name>
    </ligand>
</feature>
<keyword evidence="5 10" id="KW-0479">Metal-binding</keyword>
<evidence type="ECO:0000256" key="10">
    <source>
        <dbReference type="HAMAP-Rule" id="MF_00575"/>
    </source>
</evidence>
<evidence type="ECO:0000256" key="4">
    <source>
        <dbReference type="ARBA" id="ARBA00022556"/>
    </source>
</evidence>
<feature type="binding site" evidence="10">
    <location>
        <position position="11"/>
    </location>
    <ligand>
        <name>Mn(2+)</name>
        <dbReference type="ChEBI" id="CHEBI:29035"/>
        <label>1</label>
    </ligand>
</feature>
<evidence type="ECO:0000256" key="1">
    <source>
        <dbReference type="ARBA" id="ARBA00022475"/>
    </source>
</evidence>
<feature type="binding site" evidence="10">
    <location>
        <position position="112"/>
    </location>
    <ligand>
        <name>Mn(2+)</name>
        <dbReference type="ChEBI" id="CHEBI:29035"/>
        <label>2</label>
    </ligand>
</feature>
<keyword evidence="9 10" id="KW-0464">Manganese</keyword>
<comment type="pathway">
    <text evidence="10">Glycolipid biosynthesis; lipid IV(A) biosynthesis; lipid IV(A) from (3R)-3-hydroxytetradecanoyl-[acyl-carrier-protein] and UDP-N-acetyl-alpha-D-glucosamine: step 4/6.</text>
</comment>
<keyword evidence="3 10" id="KW-0997">Cell inner membrane</keyword>
<dbReference type="InterPro" id="IPR043461">
    <property type="entry name" value="LpxH-like"/>
</dbReference>
<feature type="binding site" evidence="10">
    <location>
        <position position="165"/>
    </location>
    <ligand>
        <name>substrate</name>
    </ligand>
</feature>
<comment type="cofactor">
    <cofactor evidence="10">
        <name>Mn(2+)</name>
        <dbReference type="ChEBI" id="CHEBI:29035"/>
    </cofactor>
    <text evidence="10">Binds 2 Mn(2+) ions per subunit in a binuclear metal center.</text>
</comment>
<feature type="binding site" evidence="10">
    <location>
        <position position="41"/>
    </location>
    <ligand>
        <name>Mn(2+)</name>
        <dbReference type="ChEBI" id="CHEBI:29035"/>
        <label>2</label>
    </ligand>
</feature>
<feature type="binding site" evidence="10">
    <location>
        <position position="9"/>
    </location>
    <ligand>
        <name>Mn(2+)</name>
        <dbReference type="ChEBI" id="CHEBI:29035"/>
        <label>1</label>
    </ligand>
</feature>
<reference evidence="12 13" key="1">
    <citation type="submission" date="2016-06" db="EMBL/GenBank/DDBJ databases">
        <title>Insight into the functional genes involving in sulfur oxidation in Pearl River water.</title>
        <authorList>
            <person name="Luo J."/>
            <person name="Tan X."/>
            <person name="Lin W."/>
        </authorList>
    </citation>
    <scope>NUCLEOTIDE SEQUENCE [LARGE SCALE GENOMIC DNA]</scope>
    <source>
        <strain evidence="12 13">LS2</strain>
    </source>
</reference>
<feature type="binding site" evidence="10">
    <location>
        <position position="193"/>
    </location>
    <ligand>
        <name>Mn(2+)</name>
        <dbReference type="ChEBI" id="CHEBI:29035"/>
        <label>2</label>
    </ligand>
</feature>
<feature type="domain" description="Calcineurin-like phosphoesterase" evidence="11">
    <location>
        <begin position="5"/>
        <end position="197"/>
    </location>
</feature>
<evidence type="ECO:0000313" key="12">
    <source>
        <dbReference type="EMBL" id="ANJ66385.1"/>
    </source>
</evidence>
<dbReference type="PANTHER" id="PTHR34990">
    <property type="entry name" value="UDP-2,3-DIACYLGLUCOSAMINE HYDROLASE-RELATED"/>
    <property type="match status" value="1"/>
</dbReference>
<feature type="binding site" evidence="10">
    <location>
        <begin position="77"/>
        <end position="78"/>
    </location>
    <ligand>
        <name>substrate</name>
    </ligand>
</feature>
<comment type="similarity">
    <text evidence="10">Belongs to the LpxH family.</text>
</comment>
<protein>
    <recommendedName>
        <fullName evidence="10">UDP-2,3-diacylglucosamine hydrolase</fullName>
        <ecNumber evidence="10">3.6.1.54</ecNumber>
    </recommendedName>
    <alternativeName>
        <fullName evidence="10">UDP-2,3-diacylglucosamine diphosphatase</fullName>
    </alternativeName>
</protein>
<evidence type="ECO:0000256" key="7">
    <source>
        <dbReference type="ARBA" id="ARBA00023098"/>
    </source>
</evidence>
<dbReference type="EC" id="3.6.1.54" evidence="10"/>
<keyword evidence="7 10" id="KW-0443">Lipid metabolism</keyword>
<evidence type="ECO:0000259" key="11">
    <source>
        <dbReference type="Pfam" id="PF00149"/>
    </source>
</evidence>
<feature type="binding site" evidence="10">
    <location>
        <position position="195"/>
    </location>
    <ligand>
        <name>Mn(2+)</name>
        <dbReference type="ChEBI" id="CHEBI:29035"/>
        <label>1</label>
    </ligand>
</feature>
<sequence length="256" mass="28032">MRESLIIADLHLSPTNVAALGPFKAFLARAEQADAVYILGDLFDYWVGDDQPVDPGTSAALDGLAALPCRKYLQTGNRDFLIGQALLDRIGAELLPEVQELESGGQRMVLCHGDSLCTDDVAYQAMRQQLRSTAFQCDFLARPLEERIATAQALRARSRSESSSKPEDIMDVNADAVDVLMAEHLATFLIHGHTHRPAIHRLPKGRGRIVTGDWGAYGWLVAIGSESITLERFDESTCDIVDRVALDASRAKDMPA</sequence>
<dbReference type="InterPro" id="IPR004843">
    <property type="entry name" value="Calcineurin-like_PHP"/>
</dbReference>
<dbReference type="SUPFAM" id="SSF56300">
    <property type="entry name" value="Metallo-dependent phosphatases"/>
    <property type="match status" value="1"/>
</dbReference>
<dbReference type="STRING" id="1860122.A9404_02425"/>
<name>A0A191ZEU8_9GAMM</name>
<dbReference type="AlphaFoldDB" id="A0A191ZEU8"/>
<dbReference type="GO" id="GO:0019897">
    <property type="term" value="C:extrinsic component of plasma membrane"/>
    <property type="evidence" value="ECO:0007669"/>
    <property type="project" value="UniProtKB-UniRule"/>
</dbReference>
<dbReference type="InterPro" id="IPR029052">
    <property type="entry name" value="Metallo-depent_PP-like"/>
</dbReference>
<gene>
    <name evidence="10" type="primary">lpxH</name>
    <name evidence="12" type="ORF">A9404_02425</name>
</gene>
<feature type="binding site" evidence="10">
    <location>
        <position position="41"/>
    </location>
    <ligand>
        <name>Mn(2+)</name>
        <dbReference type="ChEBI" id="CHEBI:29035"/>
        <label>1</label>
    </ligand>
</feature>
<feature type="binding site" evidence="10">
    <location>
        <position position="193"/>
    </location>
    <ligand>
        <name>substrate</name>
    </ligand>
</feature>
<comment type="catalytic activity">
    <reaction evidence="10">
        <text>UDP-2-N,3-O-bis[(3R)-3-hydroxytetradecanoyl]-alpha-D-glucosamine + H2O = 2-N,3-O-bis[(3R)-3-hydroxytetradecanoyl]-alpha-D-glucosaminyl 1-phosphate + UMP + 2 H(+)</text>
        <dbReference type="Rhea" id="RHEA:25213"/>
        <dbReference type="ChEBI" id="CHEBI:15377"/>
        <dbReference type="ChEBI" id="CHEBI:15378"/>
        <dbReference type="ChEBI" id="CHEBI:57865"/>
        <dbReference type="ChEBI" id="CHEBI:57957"/>
        <dbReference type="ChEBI" id="CHEBI:78847"/>
        <dbReference type="EC" id="3.6.1.54"/>
    </reaction>
</comment>
<dbReference type="Proteomes" id="UP000078596">
    <property type="component" value="Chromosome"/>
</dbReference>
<dbReference type="Pfam" id="PF00149">
    <property type="entry name" value="Metallophos"/>
    <property type="match status" value="1"/>
</dbReference>
<dbReference type="NCBIfam" id="TIGR01854">
    <property type="entry name" value="lipid_A_lpxH"/>
    <property type="match status" value="1"/>
</dbReference>
<dbReference type="InterPro" id="IPR010138">
    <property type="entry name" value="UDP-diacylglucosamine_Hdrlase"/>
</dbReference>
<evidence type="ECO:0000256" key="5">
    <source>
        <dbReference type="ARBA" id="ARBA00022723"/>
    </source>
</evidence>
<evidence type="ECO:0000256" key="9">
    <source>
        <dbReference type="ARBA" id="ARBA00023211"/>
    </source>
</evidence>
<evidence type="ECO:0000256" key="3">
    <source>
        <dbReference type="ARBA" id="ARBA00022519"/>
    </source>
</evidence>
<organism evidence="12 13">
    <name type="scientific">Halothiobacillus diazotrophicus</name>
    <dbReference type="NCBI Taxonomy" id="1860122"/>
    <lineage>
        <taxon>Bacteria</taxon>
        <taxon>Pseudomonadati</taxon>
        <taxon>Pseudomonadota</taxon>
        <taxon>Gammaproteobacteria</taxon>
        <taxon>Chromatiales</taxon>
        <taxon>Halothiobacillaceae</taxon>
        <taxon>Halothiobacillus</taxon>
    </lineage>
</organism>
<feature type="binding site" evidence="10">
    <location>
        <position position="120"/>
    </location>
    <ligand>
        <name>substrate</name>
    </ligand>
</feature>
<keyword evidence="1 10" id="KW-1003">Cell membrane</keyword>
<dbReference type="PANTHER" id="PTHR34990:SF1">
    <property type="entry name" value="UDP-2,3-DIACYLGLUCOSAMINE HYDROLASE"/>
    <property type="match status" value="1"/>
</dbReference>
<dbReference type="GO" id="GO:0008758">
    <property type="term" value="F:UDP-2,3-diacylglucosamine hydrolase activity"/>
    <property type="evidence" value="ECO:0007669"/>
    <property type="project" value="UniProtKB-UniRule"/>
</dbReference>
<evidence type="ECO:0000256" key="2">
    <source>
        <dbReference type="ARBA" id="ARBA00022516"/>
    </source>
</evidence>
<comment type="subcellular location">
    <subcellularLocation>
        <location evidence="10">Cell inner membrane</location>
        <topology evidence="10">Peripheral membrane protein</topology>
        <orientation evidence="10">Cytoplasmic side</orientation>
    </subcellularLocation>
</comment>
<comment type="caution">
    <text evidence="10">Lacks conserved residue(s) required for the propagation of feature annotation.</text>
</comment>
<proteinExistence type="inferred from homology"/>
<evidence type="ECO:0000256" key="6">
    <source>
        <dbReference type="ARBA" id="ARBA00022801"/>
    </source>
</evidence>
<dbReference type="HAMAP" id="MF_00575">
    <property type="entry name" value="LpxH"/>
    <property type="match status" value="1"/>
</dbReference>
<dbReference type="UniPathway" id="UPA00359">
    <property type="reaction ID" value="UER00480"/>
</dbReference>
<dbReference type="NCBIfam" id="NF003743">
    <property type="entry name" value="PRK05340.1"/>
    <property type="match status" value="1"/>
</dbReference>
<keyword evidence="6 10" id="KW-0378">Hydrolase</keyword>
<dbReference type="Gene3D" id="3.60.21.10">
    <property type="match status" value="1"/>
</dbReference>
<keyword evidence="4 10" id="KW-0441">Lipid A biosynthesis</keyword>
<keyword evidence="13" id="KW-1185">Reference proteome</keyword>
<comment type="function">
    <text evidence="10">Hydrolyzes the pyrophosphate bond of UDP-2,3-diacylglucosamine to yield 2,3-diacylglucosamine 1-phosphate (lipid X) and UMP by catalyzing the attack of water at the alpha-P atom. Involved in the biosynthesis of lipid A, a phosphorylated glycolipid that anchors the lipopolysaccharide to the outer membrane of the cell.</text>
</comment>
<dbReference type="CDD" id="cd07398">
    <property type="entry name" value="MPP_YbbF-LpxH"/>
    <property type="match status" value="1"/>
</dbReference>
<evidence type="ECO:0000256" key="8">
    <source>
        <dbReference type="ARBA" id="ARBA00023136"/>
    </source>
</evidence>
<dbReference type="KEGG" id="haz:A9404_02425"/>